<dbReference type="PANTHER" id="PTHR11963:SF23">
    <property type="entry name" value="CYTOSOL AMINOPEPTIDASE"/>
    <property type="match status" value="1"/>
</dbReference>
<dbReference type="HAMAP" id="MF_00181">
    <property type="entry name" value="Cytosol_peptidase_M17"/>
    <property type="match status" value="1"/>
</dbReference>
<keyword evidence="10" id="KW-1185">Reference proteome</keyword>
<keyword evidence="6 9" id="KW-0378">Hydrolase</keyword>
<feature type="chain" id="PRO_5012125300" description="leucyl aminopeptidase" evidence="7">
    <location>
        <begin position="19"/>
        <end position="594"/>
    </location>
</feature>
<dbReference type="InterPro" id="IPR000819">
    <property type="entry name" value="Peptidase_M17_C"/>
</dbReference>
<dbReference type="PROSITE" id="PS00631">
    <property type="entry name" value="CYTOSOL_AP"/>
    <property type="match status" value="1"/>
</dbReference>
<evidence type="ECO:0000259" key="8">
    <source>
        <dbReference type="PROSITE" id="PS00631"/>
    </source>
</evidence>
<dbReference type="AlphaFoldDB" id="A0A1Z5KGA3"/>
<comment type="catalytic activity">
    <reaction evidence="1">
        <text>Release of an N-terminal amino acid, Xaa-|-Yaa-, in which Xaa is preferably Leu, but may be other amino acids including Pro although not Arg or Lys, and Yaa may be Pro. Amino acid amides and methyl esters are also readily hydrolyzed, but rates on arylamides are exceedingly low.</text>
        <dbReference type="EC" id="3.4.11.1"/>
    </reaction>
</comment>
<dbReference type="Pfam" id="PF00883">
    <property type="entry name" value="Peptidase_M17"/>
    <property type="match status" value="1"/>
</dbReference>
<feature type="domain" description="Cytosol aminopeptidase" evidence="8">
    <location>
        <begin position="442"/>
        <end position="449"/>
    </location>
</feature>
<dbReference type="InterPro" id="IPR011356">
    <property type="entry name" value="Leucine_aapep/pepB"/>
</dbReference>
<organism evidence="9 10">
    <name type="scientific">Fistulifera solaris</name>
    <name type="common">Oleaginous diatom</name>
    <dbReference type="NCBI Taxonomy" id="1519565"/>
    <lineage>
        <taxon>Eukaryota</taxon>
        <taxon>Sar</taxon>
        <taxon>Stramenopiles</taxon>
        <taxon>Ochrophyta</taxon>
        <taxon>Bacillariophyta</taxon>
        <taxon>Bacillariophyceae</taxon>
        <taxon>Bacillariophycidae</taxon>
        <taxon>Naviculales</taxon>
        <taxon>Naviculaceae</taxon>
        <taxon>Fistulifera</taxon>
    </lineage>
</organism>
<dbReference type="InParanoid" id="A0A1Z5KGA3"/>
<dbReference type="Proteomes" id="UP000198406">
    <property type="component" value="Unassembled WGS sequence"/>
</dbReference>
<keyword evidence="5" id="KW-0645">Protease</keyword>
<gene>
    <name evidence="9" type="ORF">FisN_5Lh414</name>
</gene>
<evidence type="ECO:0000256" key="7">
    <source>
        <dbReference type="SAM" id="SignalP"/>
    </source>
</evidence>
<evidence type="ECO:0000256" key="6">
    <source>
        <dbReference type="ARBA" id="ARBA00022801"/>
    </source>
</evidence>
<evidence type="ECO:0000256" key="4">
    <source>
        <dbReference type="ARBA" id="ARBA00022438"/>
    </source>
</evidence>
<dbReference type="EC" id="3.4.11.1" evidence="3"/>
<dbReference type="EMBL" id="BDSP01000223">
    <property type="protein sequence ID" value="GAX25323.1"/>
    <property type="molecule type" value="Genomic_DNA"/>
</dbReference>
<comment type="similarity">
    <text evidence="2">Belongs to the peptidase M17 family.</text>
</comment>
<evidence type="ECO:0000256" key="5">
    <source>
        <dbReference type="ARBA" id="ARBA00022670"/>
    </source>
</evidence>
<reference evidence="9 10" key="1">
    <citation type="journal article" date="2015" name="Plant Cell">
        <title>Oil accumulation by the oleaginous diatom Fistulifera solaris as revealed by the genome and transcriptome.</title>
        <authorList>
            <person name="Tanaka T."/>
            <person name="Maeda Y."/>
            <person name="Veluchamy A."/>
            <person name="Tanaka M."/>
            <person name="Abida H."/>
            <person name="Marechal E."/>
            <person name="Bowler C."/>
            <person name="Muto M."/>
            <person name="Sunaga Y."/>
            <person name="Tanaka M."/>
            <person name="Yoshino T."/>
            <person name="Taniguchi T."/>
            <person name="Fukuda Y."/>
            <person name="Nemoto M."/>
            <person name="Matsumoto M."/>
            <person name="Wong P.S."/>
            <person name="Aburatani S."/>
            <person name="Fujibuchi W."/>
        </authorList>
    </citation>
    <scope>NUCLEOTIDE SEQUENCE [LARGE SCALE GENOMIC DNA]</scope>
    <source>
        <strain evidence="9 10">JPCC DA0580</strain>
    </source>
</reference>
<keyword evidence="7" id="KW-0732">Signal</keyword>
<dbReference type="PRINTS" id="PR00481">
    <property type="entry name" value="LAMNOPPTDASE"/>
</dbReference>
<dbReference type="Gene3D" id="3.40.630.10">
    <property type="entry name" value="Zn peptidases"/>
    <property type="match status" value="1"/>
</dbReference>
<protein>
    <recommendedName>
        <fullName evidence="3">leucyl aminopeptidase</fullName>
        <ecNumber evidence="3">3.4.11.1</ecNumber>
    </recommendedName>
</protein>
<dbReference type="GO" id="GO:0070006">
    <property type="term" value="F:metalloaminopeptidase activity"/>
    <property type="evidence" value="ECO:0007669"/>
    <property type="project" value="InterPro"/>
</dbReference>
<dbReference type="OrthoDB" id="412814at2759"/>
<accession>A0A1Z5KGA3</accession>
<dbReference type="CDD" id="cd00433">
    <property type="entry name" value="Peptidase_M17"/>
    <property type="match status" value="1"/>
</dbReference>
<dbReference type="FunCoup" id="A0A1Z5KGA3">
    <property type="interactions" value="304"/>
</dbReference>
<evidence type="ECO:0000256" key="3">
    <source>
        <dbReference type="ARBA" id="ARBA00012565"/>
    </source>
</evidence>
<feature type="signal peptide" evidence="7">
    <location>
        <begin position="1"/>
        <end position="18"/>
    </location>
</feature>
<evidence type="ECO:0000313" key="10">
    <source>
        <dbReference type="Proteomes" id="UP000198406"/>
    </source>
</evidence>
<keyword evidence="4 9" id="KW-0031">Aminopeptidase</keyword>
<evidence type="ECO:0000256" key="1">
    <source>
        <dbReference type="ARBA" id="ARBA00000135"/>
    </source>
</evidence>
<comment type="caution">
    <text evidence="9">The sequence shown here is derived from an EMBL/GenBank/DDBJ whole genome shotgun (WGS) entry which is preliminary data.</text>
</comment>
<name>A0A1Z5KGA3_FISSO</name>
<evidence type="ECO:0000313" key="9">
    <source>
        <dbReference type="EMBL" id="GAX25323.1"/>
    </source>
</evidence>
<dbReference type="SUPFAM" id="SSF53187">
    <property type="entry name" value="Zn-dependent exopeptidases"/>
    <property type="match status" value="1"/>
</dbReference>
<proteinExistence type="inferred from homology"/>
<dbReference type="PANTHER" id="PTHR11963">
    <property type="entry name" value="LEUCINE AMINOPEPTIDASE-RELATED"/>
    <property type="match status" value="1"/>
</dbReference>
<sequence length="594" mass="64462">MRRVKSVFCLLLATGALAASSKSAFPTWTFLRPNRHMAWNELPKHVSLSSNPFHAGIMDADVIVMGITAESNETNASVDWLELLSNEGSDGLSNTSFENALSAIQDSLQQLVYDRSLSDTFTALKAEVDSASVATLSSSAVLVQRKDLIMFPQSLYCMQFGNITNATAALKQARLLGAAAANLVESAFKKKDKSKKGKSIKILMPFQLEPCAWTEVAFSFWTTLYKDMRFKGNPEKEKIKEASGTVLVEFITMDDGSVQTVVEDALHRGASIARANYMARDIVNAPHNVLNSLTLADTAERLANRYPCLSCKILSSADCERLGMGAFLGVARGSETEAQFIHMTYRPRKGRGNLHKLGIIGKGLLFDTGGYNIKTSMMEMMKFDCGGAAAVFGAALALAELEPQGVEVHFIVAACENMISERACVPSDVLVASNGKTIEVLNTDAEGRLTMADALVYADKEVQCEEIVELSTLTGACMVALGSAVAGLWVDSDDLADSLIRASEATGEQIWRMPLVDDYKEDLNSKVADIKNLGGRYGGAISAALFLQNFVDANKPFAHIDIAGPVWNFKTSQASGYGVKLLVEWVQQRANEYK</sequence>
<dbReference type="GO" id="GO:0005737">
    <property type="term" value="C:cytoplasm"/>
    <property type="evidence" value="ECO:0007669"/>
    <property type="project" value="InterPro"/>
</dbReference>
<dbReference type="InterPro" id="IPR023042">
    <property type="entry name" value="Peptidase_M17_leu_NH2_pept"/>
</dbReference>
<dbReference type="GO" id="GO:0006508">
    <property type="term" value="P:proteolysis"/>
    <property type="evidence" value="ECO:0007669"/>
    <property type="project" value="UniProtKB-KW"/>
</dbReference>
<evidence type="ECO:0000256" key="2">
    <source>
        <dbReference type="ARBA" id="ARBA00009528"/>
    </source>
</evidence>
<dbReference type="GO" id="GO:0030145">
    <property type="term" value="F:manganese ion binding"/>
    <property type="evidence" value="ECO:0007669"/>
    <property type="project" value="InterPro"/>
</dbReference>